<evidence type="ECO:0000313" key="5">
    <source>
        <dbReference type="EMBL" id="ODV90262.1"/>
    </source>
</evidence>
<protein>
    <recommendedName>
        <fullName evidence="4">GDP/GTP exchange factor Sec2 N-terminal domain-containing protein</fullName>
    </recommendedName>
</protein>
<dbReference type="SUPFAM" id="SSF144284">
    <property type="entry name" value="Sec2 N-terminal region"/>
    <property type="match status" value="1"/>
</dbReference>
<feature type="compositionally biased region" description="Polar residues" evidence="3">
    <location>
        <begin position="216"/>
        <end position="233"/>
    </location>
</feature>
<feature type="coiled-coil region" evidence="2">
    <location>
        <begin position="31"/>
        <end position="137"/>
    </location>
</feature>
<dbReference type="CDD" id="cd21044">
    <property type="entry name" value="Rab11BD_RAB3IP_like"/>
    <property type="match status" value="1"/>
</dbReference>
<dbReference type="InterPro" id="IPR009449">
    <property type="entry name" value="Sec2_N"/>
</dbReference>
<feature type="domain" description="GDP/GTP exchange factor Sec2 N-terminal" evidence="4">
    <location>
        <begin position="24"/>
        <end position="161"/>
    </location>
</feature>
<keyword evidence="6" id="KW-1185">Reference proteome</keyword>
<dbReference type="PANTHER" id="PTHR14430:SF0">
    <property type="entry name" value="SEC2P DOMAIN-CONTAINING PROTEIN"/>
    <property type="match status" value="1"/>
</dbReference>
<feature type="region of interest" description="Disordered" evidence="3">
    <location>
        <begin position="203"/>
        <end position="239"/>
    </location>
</feature>
<dbReference type="GO" id="GO:0051286">
    <property type="term" value="C:cell tip"/>
    <property type="evidence" value="ECO:0007669"/>
    <property type="project" value="TreeGrafter"/>
</dbReference>
<dbReference type="Gene3D" id="6.10.140.910">
    <property type="match status" value="1"/>
</dbReference>
<evidence type="ECO:0000256" key="1">
    <source>
        <dbReference type="ARBA" id="ARBA00023054"/>
    </source>
</evidence>
<dbReference type="EMBL" id="KV453842">
    <property type="protein sequence ID" value="ODV90262.1"/>
    <property type="molecule type" value="Genomic_DNA"/>
</dbReference>
<gene>
    <name evidence="5" type="ORF">CANCADRAFT_31277</name>
</gene>
<dbReference type="OrthoDB" id="1748564at2759"/>
<evidence type="ECO:0000259" key="4">
    <source>
        <dbReference type="Pfam" id="PF06428"/>
    </source>
</evidence>
<dbReference type="AlphaFoldDB" id="A0A1E4TEQ8"/>
<dbReference type="Pfam" id="PF06428">
    <property type="entry name" value="Sec2p"/>
    <property type="match status" value="1"/>
</dbReference>
<reference evidence="6" key="1">
    <citation type="submission" date="2016-02" db="EMBL/GenBank/DDBJ databases">
        <title>Comparative genomics of biotechnologically important yeasts.</title>
        <authorList>
            <consortium name="DOE Joint Genome Institute"/>
            <person name="Riley R."/>
            <person name="Haridas S."/>
            <person name="Wolfe K.H."/>
            <person name="Lopes M.R."/>
            <person name="Hittinger C.T."/>
            <person name="Goker M."/>
            <person name="Salamov A."/>
            <person name="Wisecaver J."/>
            <person name="Long T.M."/>
            <person name="Aerts A.L."/>
            <person name="Barry K."/>
            <person name="Choi C."/>
            <person name="Clum A."/>
            <person name="Coughlan A.Y."/>
            <person name="Deshpande S."/>
            <person name="Douglass A.P."/>
            <person name="Hanson S.J."/>
            <person name="Klenk H.-P."/>
            <person name="Labutti K."/>
            <person name="Lapidus A."/>
            <person name="Lindquist E."/>
            <person name="Lipzen A."/>
            <person name="Meier-Kolthoff J.P."/>
            <person name="Ohm R.A."/>
            <person name="Otillar R.P."/>
            <person name="Pangilinan J."/>
            <person name="Peng Y."/>
            <person name="Rokas A."/>
            <person name="Rosa C.A."/>
            <person name="Scheuner C."/>
            <person name="Sibirny A.A."/>
            <person name="Slot J.C."/>
            <person name="Stielow J.B."/>
            <person name="Sun H."/>
            <person name="Kurtzman C.P."/>
            <person name="Blackwell M."/>
            <person name="Jeffries T.W."/>
            <person name="Grigoriev I.V."/>
        </authorList>
    </citation>
    <scope>NUCLEOTIDE SEQUENCE [LARGE SCALE GENOMIC DNA]</scope>
    <source>
        <strain evidence="6">NRRL Y-17796</strain>
    </source>
</reference>
<dbReference type="Pfam" id="PF25555">
    <property type="entry name" value="RAB3A-like_C"/>
    <property type="match status" value="1"/>
</dbReference>
<proteinExistence type="predicted"/>
<sequence length="534" mass="59864">MEEEVLIKQLGTLSTKLMEAINRQGDLENALNAANHKLSISESRVSELESRENEFRRRLNEGSLLDRENVDQQKETLMKLINDLSEEKGEALKAKETVENELEDLSRNLFEEANKLVVSARLEREEALKKCEQLSQQISERDSLLESMNAQLSDLKSILKKQVHLTTTSSSTTWINNDPAHLNAISFDDLQLTAEKRQQSIVASNDISDDDGYATAESTTSTIENKDATSSTLIAPDSPNMAKSSIIPPSFPTFFTNLIHPVLRFDITQYHDFLASLPPPTIVNDYTATASNSSTVQNDKATNTSSPVPEQTKSNSFSIGLNSSASSYSLKETKYYKRLLSEDLEPTLRLDIAPNISWLARRSIMNAIIDGSLLIEPVFEPKAVSEEVRPSTSKVDGSEKPAMTGIVPLNIDSSVYNTSNDSSSSSVTQRPVLTPCSLCGESRPDEKYLRRYFMRVSAKEDATKYYLCPYCVARVRASCNLMSFLRAIRDRVWRVDTEEELRKAWEESVKLREQMFWTRIGGGVVPTESLSIKQ</sequence>
<organism evidence="5 6">
    <name type="scientific">Tortispora caseinolytica NRRL Y-17796</name>
    <dbReference type="NCBI Taxonomy" id="767744"/>
    <lineage>
        <taxon>Eukaryota</taxon>
        <taxon>Fungi</taxon>
        <taxon>Dikarya</taxon>
        <taxon>Ascomycota</taxon>
        <taxon>Saccharomycotina</taxon>
        <taxon>Trigonopsidomycetes</taxon>
        <taxon>Trigonopsidales</taxon>
        <taxon>Trigonopsidaceae</taxon>
        <taxon>Tortispora</taxon>
    </lineage>
</organism>
<dbReference type="InterPro" id="IPR040351">
    <property type="entry name" value="RAB3IL/RAB3IP/Sec2"/>
</dbReference>
<evidence type="ECO:0000313" key="6">
    <source>
        <dbReference type="Proteomes" id="UP000095023"/>
    </source>
</evidence>
<dbReference type="GO" id="GO:0006887">
    <property type="term" value="P:exocytosis"/>
    <property type="evidence" value="ECO:0007669"/>
    <property type="project" value="TreeGrafter"/>
</dbReference>
<evidence type="ECO:0000256" key="3">
    <source>
        <dbReference type="SAM" id="MobiDB-lite"/>
    </source>
</evidence>
<keyword evidence="1 2" id="KW-0175">Coiled coil</keyword>
<feature type="region of interest" description="Disordered" evidence="3">
    <location>
        <begin position="292"/>
        <end position="317"/>
    </location>
</feature>
<accession>A0A1E4TEQ8</accession>
<dbReference type="PANTHER" id="PTHR14430">
    <property type="entry name" value="RABIN3-RELATED"/>
    <property type="match status" value="1"/>
</dbReference>
<dbReference type="Proteomes" id="UP000095023">
    <property type="component" value="Unassembled WGS sequence"/>
</dbReference>
<dbReference type="GO" id="GO:0005085">
    <property type="term" value="F:guanyl-nucleotide exchange factor activity"/>
    <property type="evidence" value="ECO:0007669"/>
    <property type="project" value="InterPro"/>
</dbReference>
<evidence type="ECO:0000256" key="2">
    <source>
        <dbReference type="SAM" id="Coils"/>
    </source>
</evidence>
<dbReference type="GO" id="GO:0070319">
    <property type="term" value="C:Golgi to plasma membrane transport vesicle"/>
    <property type="evidence" value="ECO:0007669"/>
    <property type="project" value="TreeGrafter"/>
</dbReference>
<name>A0A1E4TEQ8_9ASCO</name>